<dbReference type="GeneID" id="98175414"/>
<evidence type="ECO:0000256" key="1">
    <source>
        <dbReference type="SAM" id="Phobius"/>
    </source>
</evidence>
<keyword evidence="1" id="KW-1133">Transmembrane helix</keyword>
<organism evidence="2 3">
    <name type="scientific">Madurella fahalii</name>
    <dbReference type="NCBI Taxonomy" id="1157608"/>
    <lineage>
        <taxon>Eukaryota</taxon>
        <taxon>Fungi</taxon>
        <taxon>Dikarya</taxon>
        <taxon>Ascomycota</taxon>
        <taxon>Pezizomycotina</taxon>
        <taxon>Sordariomycetes</taxon>
        <taxon>Sordariomycetidae</taxon>
        <taxon>Sordariales</taxon>
        <taxon>Sordariales incertae sedis</taxon>
        <taxon>Madurella</taxon>
    </lineage>
</organism>
<comment type="caution">
    <text evidence="2">The sequence shown here is derived from an EMBL/GenBank/DDBJ whole genome shotgun (WGS) entry which is preliminary data.</text>
</comment>
<keyword evidence="1" id="KW-0812">Transmembrane</keyword>
<proteinExistence type="predicted"/>
<keyword evidence="1" id="KW-0472">Membrane</keyword>
<accession>A0ABQ0G9L1</accession>
<dbReference type="RefSeq" id="XP_070916192.1">
    <property type="nucleotide sequence ID" value="XM_071060091.1"/>
</dbReference>
<reference evidence="2 3" key="1">
    <citation type="submission" date="2024-09" db="EMBL/GenBank/DDBJ databases">
        <title>Itraconazole resistance in Madurella fahalii resulting from another homologue of gene encoding cytochrome P450 14-alpha sterol demethylase (CYP51).</title>
        <authorList>
            <person name="Yoshioka I."/>
            <person name="Fahal A.H."/>
            <person name="Kaneko S."/>
            <person name="Yaguchi T."/>
        </authorList>
    </citation>
    <scope>NUCLEOTIDE SEQUENCE [LARGE SCALE GENOMIC DNA]</scope>
    <source>
        <strain evidence="2 3">IFM 68171</strain>
    </source>
</reference>
<evidence type="ECO:0000313" key="2">
    <source>
        <dbReference type="EMBL" id="GAB1314461.1"/>
    </source>
</evidence>
<name>A0ABQ0G9L1_9PEZI</name>
<sequence length="399" mass="44301">MNFTIQVPEGTMNHGDPRIMCTPPTWRDYITFFALNYFIHAATLPSVPGETKREMTFAVLNALFVPGFGVSRAMRRLVLRPALRRKRHFDCALAAGALCMVVSDDTKYRPRSDNWANRTFSDDLLVLECPHTRRVHGRCKLPPDGGYILCVVPPGAKLEALNPAAAPKDWVFEPGYEYNFVKILFSLVQAVAGGITVYRARGDQIQQYGYGAFGLSVVPYIFMSVINIIASFLCPEFPAMYLVHSPDMDDASSKGGQFDGLVARLVVSEPGLSDDEKLEPEWVYQKGVNWLLVKGIFWLLLIFTPLIIVGGLSGFRTGEISTVAQRGWLMSWLVVGSLSSLWIVLVLSVGVRTPNAIHNHRWQVLGFGMSVLLLWAPAVGGMVTVGLELRDYGVCIRLD</sequence>
<feature type="transmembrane region" description="Helical" evidence="1">
    <location>
        <begin position="210"/>
        <end position="233"/>
    </location>
</feature>
<feature type="transmembrane region" description="Helical" evidence="1">
    <location>
        <begin position="296"/>
        <end position="315"/>
    </location>
</feature>
<feature type="transmembrane region" description="Helical" evidence="1">
    <location>
        <begin position="362"/>
        <end position="387"/>
    </location>
</feature>
<gene>
    <name evidence="2" type="ORF">MFIFM68171_04671</name>
</gene>
<dbReference type="EMBL" id="BAAFSV010000002">
    <property type="protein sequence ID" value="GAB1314461.1"/>
    <property type="molecule type" value="Genomic_DNA"/>
</dbReference>
<evidence type="ECO:0000313" key="3">
    <source>
        <dbReference type="Proteomes" id="UP001628179"/>
    </source>
</evidence>
<protein>
    <submittedName>
        <fullName evidence="2">Uncharacterized protein</fullName>
    </submittedName>
</protein>
<dbReference type="Proteomes" id="UP001628179">
    <property type="component" value="Unassembled WGS sequence"/>
</dbReference>
<feature type="transmembrane region" description="Helical" evidence="1">
    <location>
        <begin position="327"/>
        <end position="350"/>
    </location>
</feature>
<feature type="transmembrane region" description="Helical" evidence="1">
    <location>
        <begin position="55"/>
        <end position="75"/>
    </location>
</feature>
<keyword evidence="3" id="KW-1185">Reference proteome</keyword>